<dbReference type="Gene3D" id="2.160.10.10">
    <property type="entry name" value="Hexapeptide repeat proteins"/>
    <property type="match status" value="1"/>
</dbReference>
<dbReference type="Gene3D" id="3.40.50.20">
    <property type="match status" value="1"/>
</dbReference>
<keyword evidence="5" id="KW-1185">Reference proteome</keyword>
<feature type="domain" description="PglD N-terminal" evidence="3">
    <location>
        <begin position="6"/>
        <end position="90"/>
    </location>
</feature>
<dbReference type="SUPFAM" id="SSF51161">
    <property type="entry name" value="Trimeric LpxA-like enzymes"/>
    <property type="match status" value="1"/>
</dbReference>
<dbReference type="PANTHER" id="PTHR43300:SF7">
    <property type="entry name" value="UDP-N-ACETYLBACILLOSAMINE N-ACETYLTRANSFERASE"/>
    <property type="match status" value="1"/>
</dbReference>
<evidence type="ECO:0000313" key="4">
    <source>
        <dbReference type="EMBL" id="MWV46626.1"/>
    </source>
</evidence>
<keyword evidence="4" id="KW-0808">Transferase</keyword>
<dbReference type="InterPro" id="IPR020019">
    <property type="entry name" value="AcTrfase_PglD-like"/>
</dbReference>
<dbReference type="Proteomes" id="UP000460318">
    <property type="component" value="Unassembled WGS sequence"/>
</dbReference>
<dbReference type="RefSeq" id="WP_160500193.1">
    <property type="nucleotide sequence ID" value="NZ_WUBI01000004.1"/>
</dbReference>
<dbReference type="InterPro" id="IPR011004">
    <property type="entry name" value="Trimer_LpxA-like_sf"/>
</dbReference>
<comment type="caution">
    <text evidence="4">The sequence shown here is derived from an EMBL/GenBank/DDBJ whole genome shotgun (WGS) entry which is preliminary data.</text>
</comment>
<evidence type="ECO:0000256" key="2">
    <source>
        <dbReference type="PIRSR" id="PIRSR620019-2"/>
    </source>
</evidence>
<sequence length="216" mass="23253">MSLNRRLVIAGAGSFGREVWQWANDMQSERREWDSIVFINDDLNVAQKIIDSGINCSIISTINDYIPEPNDVCVCAIGEPKGKLQVIDRLKNKNVVFTNVIHPTAVIGVGSKLGIGIILCPHSVVTVNVTIGDHVIVNIASSIGHDAHLEEGVTLSAHCDVTGYCRLNKGSFLGSGARMLPKSILGEFSVIGAGSVVLKKVAPNRKVFGNPAYYVD</sequence>
<dbReference type="InterPro" id="IPR041561">
    <property type="entry name" value="PglD_N"/>
</dbReference>
<dbReference type="GO" id="GO:0016740">
    <property type="term" value="F:transferase activity"/>
    <property type="evidence" value="ECO:0007669"/>
    <property type="project" value="UniProtKB-KW"/>
</dbReference>
<dbReference type="InterPro" id="IPR050179">
    <property type="entry name" value="Trans_hexapeptide_repeat"/>
</dbReference>
<feature type="binding site" evidence="2">
    <location>
        <position position="78"/>
    </location>
    <ligand>
        <name>substrate</name>
    </ligand>
</feature>
<evidence type="ECO:0000256" key="1">
    <source>
        <dbReference type="PIRSR" id="PIRSR620019-1"/>
    </source>
</evidence>
<reference evidence="4 5" key="1">
    <citation type="submission" date="2019-12" db="EMBL/GenBank/DDBJ databases">
        <title>Paenibacillus sp. nov., an endophytic bacterium isolated from the stem of Dendrobium.</title>
        <authorList>
            <person name="Zhao R."/>
        </authorList>
    </citation>
    <scope>NUCLEOTIDE SEQUENCE [LARGE SCALE GENOMIC DNA]</scope>
    <source>
        <strain evidence="4 5">HJL G12</strain>
    </source>
</reference>
<accession>A0A7X3LI58</accession>
<evidence type="ECO:0000313" key="5">
    <source>
        <dbReference type="Proteomes" id="UP000460318"/>
    </source>
</evidence>
<proteinExistence type="predicted"/>
<evidence type="ECO:0000259" key="3">
    <source>
        <dbReference type="Pfam" id="PF17836"/>
    </source>
</evidence>
<dbReference type="AlphaFoldDB" id="A0A7X3LI58"/>
<dbReference type="CDD" id="cd03360">
    <property type="entry name" value="LbH_AT_putative"/>
    <property type="match status" value="1"/>
</dbReference>
<name>A0A7X3LI58_9BACL</name>
<gene>
    <name evidence="4" type="ORF">GRF59_23745</name>
</gene>
<dbReference type="EMBL" id="WUBI01000004">
    <property type="protein sequence ID" value="MWV46626.1"/>
    <property type="molecule type" value="Genomic_DNA"/>
</dbReference>
<dbReference type="Pfam" id="PF17836">
    <property type="entry name" value="PglD_N"/>
    <property type="match status" value="1"/>
</dbReference>
<organism evidence="4 5">
    <name type="scientific">Paenibacillus dendrobii</name>
    <dbReference type="NCBI Taxonomy" id="2691084"/>
    <lineage>
        <taxon>Bacteria</taxon>
        <taxon>Bacillati</taxon>
        <taxon>Bacillota</taxon>
        <taxon>Bacilli</taxon>
        <taxon>Bacillales</taxon>
        <taxon>Paenibacillaceae</taxon>
        <taxon>Paenibacillus</taxon>
    </lineage>
</organism>
<feature type="site" description="Increases basicity of active site His" evidence="1">
    <location>
        <position position="146"/>
    </location>
</feature>
<protein>
    <submittedName>
        <fullName evidence="4">Transferase</fullName>
    </submittedName>
</protein>
<dbReference type="NCBIfam" id="TIGR03570">
    <property type="entry name" value="NeuD_NnaD"/>
    <property type="match status" value="1"/>
</dbReference>
<feature type="active site" description="Proton acceptor" evidence="1">
    <location>
        <position position="145"/>
    </location>
</feature>
<dbReference type="PANTHER" id="PTHR43300">
    <property type="entry name" value="ACETYLTRANSFERASE"/>
    <property type="match status" value="1"/>
</dbReference>